<sequence>MGTTMDPSTLPYKVYDIDPDGDLLLGTKPDHEARWRFRVCSATLRRHSPVWKTMLFGPWKEAKPTDDSEWVVELPEDPAFEMQTTFHIIHGLFDKVPETMSINNLFNLLIVLNKYDMTRIVKPWCTQWVLPAEQPLAAVHALRSMYIAWELGHESLFTSRLAEIAMKTEIEGGALVFNDFQDVNLEAQDYLGPSDILDIIREIRKAVIEKMIAPLTADLEARVKTTPCCTFGNSWEKPERDRSLCDAAVLGSIYRGMIKQKGSILPRESSCITESVVQMASWLFPMMEDIQTPQYHRQCSLKDKYQKHSTTLHGSIPEIVQKFLKPSHKEYMASQRSKTGVASQPGTQITQRYWKLT</sequence>
<dbReference type="Proteomes" id="UP001278500">
    <property type="component" value="Unassembled WGS sequence"/>
</dbReference>
<evidence type="ECO:0000313" key="1">
    <source>
        <dbReference type="EMBL" id="KAK3337844.1"/>
    </source>
</evidence>
<evidence type="ECO:0008006" key="3">
    <source>
        <dbReference type="Google" id="ProtNLM"/>
    </source>
</evidence>
<gene>
    <name evidence="1" type="ORF">B0H65DRAFT_532085</name>
</gene>
<comment type="caution">
    <text evidence="1">The sequence shown here is derived from an EMBL/GenBank/DDBJ whole genome shotgun (WGS) entry which is preliminary data.</text>
</comment>
<dbReference type="GeneID" id="87866108"/>
<name>A0AAE0J6M5_9PEZI</name>
<organism evidence="1 2">
    <name type="scientific">Neurospora tetraspora</name>
    <dbReference type="NCBI Taxonomy" id="94610"/>
    <lineage>
        <taxon>Eukaryota</taxon>
        <taxon>Fungi</taxon>
        <taxon>Dikarya</taxon>
        <taxon>Ascomycota</taxon>
        <taxon>Pezizomycotina</taxon>
        <taxon>Sordariomycetes</taxon>
        <taxon>Sordariomycetidae</taxon>
        <taxon>Sordariales</taxon>
        <taxon>Sordariaceae</taxon>
        <taxon>Neurospora</taxon>
    </lineage>
</organism>
<keyword evidence="2" id="KW-1185">Reference proteome</keyword>
<dbReference type="Gene3D" id="3.30.710.10">
    <property type="entry name" value="Potassium Channel Kv1.1, Chain A"/>
    <property type="match status" value="1"/>
</dbReference>
<reference evidence="1" key="2">
    <citation type="submission" date="2023-06" db="EMBL/GenBank/DDBJ databases">
        <authorList>
            <consortium name="Lawrence Berkeley National Laboratory"/>
            <person name="Haridas S."/>
            <person name="Hensen N."/>
            <person name="Bonometti L."/>
            <person name="Westerberg I."/>
            <person name="Brannstrom I.O."/>
            <person name="Guillou S."/>
            <person name="Cros-Aarteil S."/>
            <person name="Calhoun S."/>
            <person name="Kuo A."/>
            <person name="Mondo S."/>
            <person name="Pangilinan J."/>
            <person name="Riley R."/>
            <person name="Labutti K."/>
            <person name="Andreopoulos B."/>
            <person name="Lipzen A."/>
            <person name="Chen C."/>
            <person name="Yanf M."/>
            <person name="Daum C."/>
            <person name="Ng V."/>
            <person name="Clum A."/>
            <person name="Steindorff A."/>
            <person name="Ohm R."/>
            <person name="Martin F."/>
            <person name="Silar P."/>
            <person name="Natvig D."/>
            <person name="Lalanne C."/>
            <person name="Gautier V."/>
            <person name="Ament-Velasquez S.L."/>
            <person name="Kruys A."/>
            <person name="Hutchinson M.I."/>
            <person name="Powell A.J."/>
            <person name="Barry K."/>
            <person name="Miller A.N."/>
            <person name="Grigoriev I.V."/>
            <person name="Debuchy R."/>
            <person name="Gladieux P."/>
            <person name="Thoren M.H."/>
            <person name="Johannesson H."/>
        </authorList>
    </citation>
    <scope>NUCLEOTIDE SEQUENCE</scope>
    <source>
        <strain evidence="1">CBS 560.94</strain>
    </source>
</reference>
<proteinExistence type="predicted"/>
<dbReference type="RefSeq" id="XP_062677295.1">
    <property type="nucleotide sequence ID" value="XM_062828954.1"/>
</dbReference>
<dbReference type="InterPro" id="IPR011333">
    <property type="entry name" value="SKP1/BTB/POZ_sf"/>
</dbReference>
<accession>A0AAE0J6M5</accession>
<dbReference type="AlphaFoldDB" id="A0AAE0J6M5"/>
<reference evidence="1" key="1">
    <citation type="journal article" date="2023" name="Mol. Phylogenet. Evol.">
        <title>Genome-scale phylogeny and comparative genomics of the fungal order Sordariales.</title>
        <authorList>
            <person name="Hensen N."/>
            <person name="Bonometti L."/>
            <person name="Westerberg I."/>
            <person name="Brannstrom I.O."/>
            <person name="Guillou S."/>
            <person name="Cros-Aarteil S."/>
            <person name="Calhoun S."/>
            <person name="Haridas S."/>
            <person name="Kuo A."/>
            <person name="Mondo S."/>
            <person name="Pangilinan J."/>
            <person name="Riley R."/>
            <person name="LaButti K."/>
            <person name="Andreopoulos B."/>
            <person name="Lipzen A."/>
            <person name="Chen C."/>
            <person name="Yan M."/>
            <person name="Daum C."/>
            <person name="Ng V."/>
            <person name="Clum A."/>
            <person name="Steindorff A."/>
            <person name="Ohm R.A."/>
            <person name="Martin F."/>
            <person name="Silar P."/>
            <person name="Natvig D.O."/>
            <person name="Lalanne C."/>
            <person name="Gautier V."/>
            <person name="Ament-Velasquez S.L."/>
            <person name="Kruys A."/>
            <person name="Hutchinson M.I."/>
            <person name="Powell A.J."/>
            <person name="Barry K."/>
            <person name="Miller A.N."/>
            <person name="Grigoriev I.V."/>
            <person name="Debuchy R."/>
            <person name="Gladieux P."/>
            <person name="Hiltunen Thoren M."/>
            <person name="Johannesson H."/>
        </authorList>
    </citation>
    <scope>NUCLEOTIDE SEQUENCE</scope>
    <source>
        <strain evidence="1">CBS 560.94</strain>
    </source>
</reference>
<dbReference type="EMBL" id="JAUEPP010000008">
    <property type="protein sequence ID" value="KAK3337844.1"/>
    <property type="molecule type" value="Genomic_DNA"/>
</dbReference>
<protein>
    <recommendedName>
        <fullName evidence="3">BTB domain-containing protein</fullName>
    </recommendedName>
</protein>
<evidence type="ECO:0000313" key="2">
    <source>
        <dbReference type="Proteomes" id="UP001278500"/>
    </source>
</evidence>